<keyword evidence="2" id="KW-1185">Reference proteome</keyword>
<reference evidence="1" key="2">
    <citation type="journal article" date="2023" name="IMA Fungus">
        <title>Comparative genomic study of the Penicillium genus elucidates a diverse pangenome and 15 lateral gene transfer events.</title>
        <authorList>
            <person name="Petersen C."/>
            <person name="Sorensen T."/>
            <person name="Nielsen M.R."/>
            <person name="Sondergaard T.E."/>
            <person name="Sorensen J.L."/>
            <person name="Fitzpatrick D.A."/>
            <person name="Frisvad J.C."/>
            <person name="Nielsen K.L."/>
        </authorList>
    </citation>
    <scope>NUCLEOTIDE SEQUENCE</scope>
    <source>
        <strain evidence="1">IBT 23319</strain>
    </source>
</reference>
<sequence>MDEERFGFKGTDKEYIKFLESWILSIQELHGLGLTAPCQPGLLPTARKLAAEGFQAVDCTPRPGQGTRLHWPKEEVPKWQKQLHRFVDDMPQASRWEEARAHAGLHTPISNQKAMKLILGHGSTALFHPGWHSAALSSVTCVENDNLVVRGYAYGNFIARCADDHKFAGHVIAFQNLVFCSYCVVMLRQGVSKKMTNHTMREFTGQARDDLTLEKYRHGALWANRCIASLLGKGWGHKSWELFLLSSSTKPPGQHSLTMWQIVEARHNLVGSPPTIPAVTRRWQTGWAMHRFRSGKVPGSHIASPVSSITSPAIPFRKIPASA</sequence>
<protein>
    <submittedName>
        <fullName evidence="1">Uncharacterized protein</fullName>
    </submittedName>
</protein>
<dbReference type="Proteomes" id="UP001147733">
    <property type="component" value="Unassembled WGS sequence"/>
</dbReference>
<reference evidence="1" key="1">
    <citation type="submission" date="2022-11" db="EMBL/GenBank/DDBJ databases">
        <authorList>
            <person name="Petersen C."/>
        </authorList>
    </citation>
    <scope>NUCLEOTIDE SEQUENCE</scope>
    <source>
        <strain evidence="1">IBT 23319</strain>
    </source>
</reference>
<evidence type="ECO:0000313" key="2">
    <source>
        <dbReference type="Proteomes" id="UP001147733"/>
    </source>
</evidence>
<dbReference type="RefSeq" id="XP_056502919.1">
    <property type="nucleotide sequence ID" value="XM_056643507.1"/>
</dbReference>
<name>A0A9W9TSF2_PENCI</name>
<dbReference type="AlphaFoldDB" id="A0A9W9TSF2"/>
<evidence type="ECO:0000313" key="1">
    <source>
        <dbReference type="EMBL" id="KAJ5235419.1"/>
    </source>
</evidence>
<organism evidence="1 2">
    <name type="scientific">Penicillium citrinum</name>
    <dbReference type="NCBI Taxonomy" id="5077"/>
    <lineage>
        <taxon>Eukaryota</taxon>
        <taxon>Fungi</taxon>
        <taxon>Dikarya</taxon>
        <taxon>Ascomycota</taxon>
        <taxon>Pezizomycotina</taxon>
        <taxon>Eurotiomycetes</taxon>
        <taxon>Eurotiomycetidae</taxon>
        <taxon>Eurotiales</taxon>
        <taxon>Aspergillaceae</taxon>
        <taxon>Penicillium</taxon>
    </lineage>
</organism>
<dbReference type="GeneID" id="81382674"/>
<gene>
    <name evidence="1" type="ORF">N7469_004587</name>
</gene>
<proteinExistence type="predicted"/>
<accession>A0A9W9TSF2</accession>
<comment type="caution">
    <text evidence="1">The sequence shown here is derived from an EMBL/GenBank/DDBJ whole genome shotgun (WGS) entry which is preliminary data.</text>
</comment>
<dbReference type="EMBL" id="JAPQKT010000003">
    <property type="protein sequence ID" value="KAJ5235419.1"/>
    <property type="molecule type" value="Genomic_DNA"/>
</dbReference>
<dbReference type="OrthoDB" id="3882355at2759"/>